<comment type="caution">
    <text evidence="5">The sequence shown here is derived from an EMBL/GenBank/DDBJ whole genome shotgun (WGS) entry which is preliminary data.</text>
</comment>
<dbReference type="SMART" id="SM00345">
    <property type="entry name" value="HTH_GNTR"/>
    <property type="match status" value="1"/>
</dbReference>
<evidence type="ECO:0000259" key="4">
    <source>
        <dbReference type="PROSITE" id="PS50949"/>
    </source>
</evidence>
<dbReference type="InterPro" id="IPR036390">
    <property type="entry name" value="WH_DNA-bd_sf"/>
</dbReference>
<dbReference type="PANTHER" id="PTHR43537">
    <property type="entry name" value="TRANSCRIPTIONAL REGULATOR, GNTR FAMILY"/>
    <property type="match status" value="1"/>
</dbReference>
<keyword evidence="2" id="KW-0238">DNA-binding</keyword>
<reference evidence="5 6" key="1">
    <citation type="submission" date="2016-07" db="EMBL/GenBank/DDBJ databases">
        <authorList>
            <person name="Townsley L."/>
            <person name="Shank E.A."/>
        </authorList>
    </citation>
    <scope>NUCLEOTIDE SEQUENCE [LARGE SCALE GENOMIC DNA]</scope>
    <source>
        <strain evidence="5 6">CH01</strain>
    </source>
</reference>
<dbReference type="Gene3D" id="1.20.120.530">
    <property type="entry name" value="GntR ligand-binding domain-like"/>
    <property type="match status" value="1"/>
</dbReference>
<dbReference type="InterPro" id="IPR011711">
    <property type="entry name" value="GntR_C"/>
</dbReference>
<feature type="domain" description="HTH gntR-type" evidence="4">
    <location>
        <begin position="5"/>
        <end position="72"/>
    </location>
</feature>
<dbReference type="EMBL" id="MDKC01000023">
    <property type="protein sequence ID" value="ODG91481.1"/>
    <property type="molecule type" value="Genomic_DNA"/>
</dbReference>
<dbReference type="SUPFAM" id="SSF48008">
    <property type="entry name" value="GntR ligand-binding domain-like"/>
    <property type="match status" value="1"/>
</dbReference>
<evidence type="ECO:0000256" key="3">
    <source>
        <dbReference type="ARBA" id="ARBA00023163"/>
    </source>
</evidence>
<keyword evidence="1" id="KW-0805">Transcription regulation</keyword>
<protein>
    <recommendedName>
        <fullName evidence="4">HTH gntR-type domain-containing protein</fullName>
    </recommendedName>
</protein>
<dbReference type="InterPro" id="IPR036388">
    <property type="entry name" value="WH-like_DNA-bd_sf"/>
</dbReference>
<gene>
    <name evidence="5" type="ORF">BED47_07450</name>
</gene>
<dbReference type="InterPro" id="IPR000524">
    <property type="entry name" value="Tscrpt_reg_HTH_GntR"/>
</dbReference>
<dbReference type="Gene3D" id="1.10.10.10">
    <property type="entry name" value="Winged helix-like DNA-binding domain superfamily/Winged helix DNA-binding domain"/>
    <property type="match status" value="1"/>
</dbReference>
<evidence type="ECO:0000256" key="2">
    <source>
        <dbReference type="ARBA" id="ARBA00023125"/>
    </source>
</evidence>
<sequence>MAKEKTLEQIAYEKLKSLILSGEYQTGMHLKETALVSELQMSRTPIRRALGRLVSEGLLSHNNFHGTTVTYTHFTLHEIINMIEIQWCFAVFCVEKSQRKHTPFNVKLLREMTASMEKAYNGDDAYNYHRALTEFYKTFLLNSQNNLIIEMLDNLWKRFTEEASSSNVFNVRKNRIPHTLDLYNSLIDRVEKSEFDKATEILTQLKEEAFMDLMF</sequence>
<dbReference type="PROSITE" id="PS50949">
    <property type="entry name" value="HTH_GNTR"/>
    <property type="match status" value="1"/>
</dbReference>
<evidence type="ECO:0000256" key="1">
    <source>
        <dbReference type="ARBA" id="ARBA00023015"/>
    </source>
</evidence>
<dbReference type="PANTHER" id="PTHR43537:SF24">
    <property type="entry name" value="GLUCONATE OPERON TRANSCRIPTIONAL REPRESSOR"/>
    <property type="match status" value="1"/>
</dbReference>
<dbReference type="Pfam" id="PF07729">
    <property type="entry name" value="FCD"/>
    <property type="match status" value="1"/>
</dbReference>
<keyword evidence="6" id="KW-1185">Reference proteome</keyword>
<dbReference type="RefSeq" id="WP_069034241.1">
    <property type="nucleotide sequence ID" value="NZ_MDKC01000023.1"/>
</dbReference>
<dbReference type="CDD" id="cd07377">
    <property type="entry name" value="WHTH_GntR"/>
    <property type="match status" value="1"/>
</dbReference>
<name>A0ABX2ZQJ1_9BACI</name>
<dbReference type="Pfam" id="PF00392">
    <property type="entry name" value="GntR"/>
    <property type="match status" value="1"/>
</dbReference>
<accession>A0ABX2ZQJ1</accession>
<evidence type="ECO:0000313" key="6">
    <source>
        <dbReference type="Proteomes" id="UP000094580"/>
    </source>
</evidence>
<keyword evidence="3" id="KW-0804">Transcription</keyword>
<dbReference type="Proteomes" id="UP000094580">
    <property type="component" value="Unassembled WGS sequence"/>
</dbReference>
<proteinExistence type="predicted"/>
<dbReference type="SUPFAM" id="SSF46785">
    <property type="entry name" value="Winged helix' DNA-binding domain"/>
    <property type="match status" value="1"/>
</dbReference>
<dbReference type="InterPro" id="IPR008920">
    <property type="entry name" value="TF_FadR/GntR_C"/>
</dbReference>
<evidence type="ECO:0000313" key="5">
    <source>
        <dbReference type="EMBL" id="ODG91481.1"/>
    </source>
</evidence>
<organism evidence="5 6">
    <name type="scientific">Gottfriedia luciferensis</name>
    <dbReference type="NCBI Taxonomy" id="178774"/>
    <lineage>
        <taxon>Bacteria</taxon>
        <taxon>Bacillati</taxon>
        <taxon>Bacillota</taxon>
        <taxon>Bacilli</taxon>
        <taxon>Bacillales</taxon>
        <taxon>Bacillaceae</taxon>
        <taxon>Gottfriedia</taxon>
    </lineage>
</organism>